<dbReference type="Proteomes" id="UP000712600">
    <property type="component" value="Unassembled WGS sequence"/>
</dbReference>
<name>A0A8S9RBM7_BRACR</name>
<proteinExistence type="predicted"/>
<organism evidence="2 3">
    <name type="scientific">Brassica cretica</name>
    <name type="common">Mustard</name>
    <dbReference type="NCBI Taxonomy" id="69181"/>
    <lineage>
        <taxon>Eukaryota</taxon>
        <taxon>Viridiplantae</taxon>
        <taxon>Streptophyta</taxon>
        <taxon>Embryophyta</taxon>
        <taxon>Tracheophyta</taxon>
        <taxon>Spermatophyta</taxon>
        <taxon>Magnoliopsida</taxon>
        <taxon>eudicotyledons</taxon>
        <taxon>Gunneridae</taxon>
        <taxon>Pentapetalae</taxon>
        <taxon>rosids</taxon>
        <taxon>malvids</taxon>
        <taxon>Brassicales</taxon>
        <taxon>Brassicaceae</taxon>
        <taxon>Brassiceae</taxon>
        <taxon>Brassica</taxon>
    </lineage>
</organism>
<evidence type="ECO:0000256" key="1">
    <source>
        <dbReference type="SAM" id="MobiDB-lite"/>
    </source>
</evidence>
<evidence type="ECO:0000313" key="3">
    <source>
        <dbReference type="Proteomes" id="UP000712600"/>
    </source>
</evidence>
<dbReference type="AlphaFoldDB" id="A0A8S9RBM7"/>
<reference evidence="2" key="1">
    <citation type="submission" date="2019-12" db="EMBL/GenBank/DDBJ databases">
        <title>Genome sequencing and annotation of Brassica cretica.</title>
        <authorList>
            <person name="Studholme D.J."/>
            <person name="Sarris P."/>
        </authorList>
    </citation>
    <scope>NUCLEOTIDE SEQUENCE</scope>
    <source>
        <strain evidence="2">PFS-109/04</strain>
        <tissue evidence="2">Leaf</tissue>
    </source>
</reference>
<evidence type="ECO:0000313" key="2">
    <source>
        <dbReference type="EMBL" id="KAF3570234.1"/>
    </source>
</evidence>
<comment type="caution">
    <text evidence="2">The sequence shown here is derived from an EMBL/GenBank/DDBJ whole genome shotgun (WGS) entry which is preliminary data.</text>
</comment>
<dbReference type="EMBL" id="QGKX02000095">
    <property type="protein sequence ID" value="KAF3570234.1"/>
    <property type="molecule type" value="Genomic_DNA"/>
</dbReference>
<gene>
    <name evidence="2" type="ORF">F2Q69_00058714</name>
</gene>
<sequence length="96" mass="10465">MKFLLSIASSVITDKPKAVVTDQTDDGVFVAFDTEIARLTNIQAAEAAQILRTSIPTLHSHHSVFNRWMTMPGDKIEASNIPPGDNGTRAELGETR</sequence>
<protein>
    <submittedName>
        <fullName evidence="2">Uncharacterized protein</fullName>
    </submittedName>
</protein>
<accession>A0A8S9RBM7</accession>
<feature type="region of interest" description="Disordered" evidence="1">
    <location>
        <begin position="75"/>
        <end position="96"/>
    </location>
</feature>